<dbReference type="AlphaFoldDB" id="A0A0L0NYL7"/>
<evidence type="ECO:0000313" key="3">
    <source>
        <dbReference type="Proteomes" id="UP000037122"/>
    </source>
</evidence>
<reference evidence="3" key="1">
    <citation type="journal article" date="2015" name="BMC Genomics">
        <title>Draft genome of a commonly misdiagnosed multidrug resistant pathogen Candida auris.</title>
        <authorList>
            <person name="Chatterjee S."/>
            <person name="Alampalli S.V."/>
            <person name="Nageshan R.K."/>
            <person name="Chettiar S.T."/>
            <person name="Joshi S."/>
            <person name="Tatu U.S."/>
        </authorList>
    </citation>
    <scope>NUCLEOTIDE SEQUENCE [LARGE SCALE GENOMIC DNA]</scope>
    <source>
        <strain evidence="3">6684</strain>
    </source>
</reference>
<comment type="caution">
    <text evidence="2">The sequence shown here is derived from an EMBL/GenBank/DDBJ whole genome shotgun (WGS) entry which is preliminary data.</text>
</comment>
<protein>
    <submittedName>
        <fullName evidence="2">Uncharacterized protein</fullName>
    </submittedName>
</protein>
<organism evidence="2 3">
    <name type="scientific">Candidozyma auris</name>
    <name type="common">Yeast</name>
    <name type="synonym">Candida auris</name>
    <dbReference type="NCBI Taxonomy" id="498019"/>
    <lineage>
        <taxon>Eukaryota</taxon>
        <taxon>Fungi</taxon>
        <taxon>Dikarya</taxon>
        <taxon>Ascomycota</taxon>
        <taxon>Saccharomycotina</taxon>
        <taxon>Pichiomycetes</taxon>
        <taxon>Metschnikowiaceae</taxon>
        <taxon>Candidozyma</taxon>
    </lineage>
</organism>
<gene>
    <name evidence="2" type="ORF">QG37_04126</name>
</gene>
<accession>A0A0L0NYL7</accession>
<evidence type="ECO:0000313" key="2">
    <source>
        <dbReference type="EMBL" id="KND99063.1"/>
    </source>
</evidence>
<keyword evidence="1" id="KW-0812">Transmembrane</keyword>
<dbReference type="Proteomes" id="UP000037122">
    <property type="component" value="Unassembled WGS sequence"/>
</dbReference>
<feature type="transmembrane region" description="Helical" evidence="1">
    <location>
        <begin position="20"/>
        <end position="37"/>
    </location>
</feature>
<keyword evidence="1" id="KW-1133">Transmembrane helix</keyword>
<evidence type="ECO:0000256" key="1">
    <source>
        <dbReference type="SAM" id="Phobius"/>
    </source>
</evidence>
<sequence>MSFGTIFGDTTESQNGLDATYFIAFIIVVFLVLWFYMRKSLLLADPFNGLP</sequence>
<keyword evidence="1" id="KW-0472">Membrane</keyword>
<dbReference type="EMBL" id="LGST01000027">
    <property type="protein sequence ID" value="KND99063.1"/>
    <property type="molecule type" value="Genomic_DNA"/>
</dbReference>
<dbReference type="VEuPathDB" id="FungiDB:QG37_04126"/>
<name>A0A0L0NYL7_CANAR</name>
<proteinExistence type="predicted"/>